<dbReference type="PROSITE" id="PS50929">
    <property type="entry name" value="ABC_TM1F"/>
    <property type="match status" value="1"/>
</dbReference>
<dbReference type="InterPro" id="IPR027417">
    <property type="entry name" value="P-loop_NTPase"/>
</dbReference>
<dbReference type="GO" id="GO:0016887">
    <property type="term" value="F:ATP hydrolysis activity"/>
    <property type="evidence" value="ECO:0007669"/>
    <property type="project" value="InterPro"/>
</dbReference>
<feature type="domain" description="ABC transmembrane type-1" evidence="9">
    <location>
        <begin position="19"/>
        <end position="291"/>
    </location>
</feature>
<organism evidence="10 11">
    <name type="scientific">Lactobacillus amylovorus (strain GRL 1112)</name>
    <dbReference type="NCBI Taxonomy" id="695560"/>
    <lineage>
        <taxon>Bacteria</taxon>
        <taxon>Bacillati</taxon>
        <taxon>Bacillota</taxon>
        <taxon>Bacilli</taxon>
        <taxon>Lactobacillales</taxon>
        <taxon>Lactobacillaceae</taxon>
        <taxon>Lactobacillus</taxon>
    </lineage>
</organism>
<keyword evidence="4" id="KW-0067">ATP-binding</keyword>
<proteinExistence type="predicted"/>
<evidence type="ECO:0000256" key="4">
    <source>
        <dbReference type="ARBA" id="ARBA00022840"/>
    </source>
</evidence>
<evidence type="ECO:0000256" key="6">
    <source>
        <dbReference type="ARBA" id="ARBA00023136"/>
    </source>
</evidence>
<evidence type="ECO:0000259" key="8">
    <source>
        <dbReference type="PROSITE" id="PS50893"/>
    </source>
</evidence>
<dbReference type="GO" id="GO:0015421">
    <property type="term" value="F:ABC-type oligopeptide transporter activity"/>
    <property type="evidence" value="ECO:0007669"/>
    <property type="project" value="TreeGrafter"/>
</dbReference>
<dbReference type="InterPro" id="IPR003593">
    <property type="entry name" value="AAA+_ATPase"/>
</dbReference>
<keyword evidence="3" id="KW-0547">Nucleotide-binding</keyword>
<dbReference type="KEGG" id="lam:LA2_00125"/>
<protein>
    <submittedName>
        <fullName evidence="10">ABC transporter bacteriocin</fullName>
    </submittedName>
</protein>
<dbReference type="Gene3D" id="1.20.1560.10">
    <property type="entry name" value="ABC transporter type 1, transmembrane domain"/>
    <property type="match status" value="1"/>
</dbReference>
<sequence length="527" mass="59458">MNTTGLFKVNKVRFINISFILIFEVLCSTGVTYLMTPAFNAIKQNNLKLFLIFIVLSAISQFVSTILNSISNILYSRQVQDYIHIIRNKISKHIFLKDNENVAEIQNDLNSNMQELTSKYAQPLFLLAHRILSLILSLEVLFMFNWSLVALTILLSFIGLYIPKVFEKVTSSATFKVTKSNERLLNTIAKWAQGLDELRRYLSFESYEKAIKRSTTELEDATIRDDFFGNLSTAITSFISLIGIILLLVLSIYLYATGKIVFGAVVTSGIFANQIMGSVIYIAESLNQIKSSNKLRQRINNLQQINSEQKITKLDKDFEQIEIINLQISYNNGEEISYPYIKINRGEKILLTGDSGTGKSSLLKVILGKIKPKSGSVIFKDKDGRQFIPNFEEIGYIAQDSTFFPDTIENNITMFNPSLNTEVDRVIKEVSLANDIRKFPNGLATIVNLDKGNLSGGQKQKIALARAKIHNSTLLLVDEGTSAIDGTATMQILQKILKSDQTIIMIAHNFSQGMIKLFDREIHLKKR</sequence>
<dbReference type="Pfam" id="PF00005">
    <property type="entry name" value="ABC_tran"/>
    <property type="match status" value="1"/>
</dbReference>
<dbReference type="GO" id="GO:0005524">
    <property type="term" value="F:ATP binding"/>
    <property type="evidence" value="ECO:0007669"/>
    <property type="project" value="UniProtKB-KW"/>
</dbReference>
<dbReference type="PANTHER" id="PTHR43394">
    <property type="entry name" value="ATP-DEPENDENT PERMEASE MDL1, MITOCHONDRIAL"/>
    <property type="match status" value="1"/>
</dbReference>
<keyword evidence="2 7" id="KW-0812">Transmembrane</keyword>
<dbReference type="EMBL" id="CP002338">
    <property type="protein sequence ID" value="ADQ58028.1"/>
    <property type="molecule type" value="Genomic_DNA"/>
</dbReference>
<evidence type="ECO:0000256" key="7">
    <source>
        <dbReference type="SAM" id="Phobius"/>
    </source>
</evidence>
<feature type="transmembrane region" description="Helical" evidence="7">
    <location>
        <begin position="260"/>
        <end position="283"/>
    </location>
</feature>
<keyword evidence="5 7" id="KW-1133">Transmembrane helix</keyword>
<dbReference type="SUPFAM" id="SSF90123">
    <property type="entry name" value="ABC transporter transmembrane region"/>
    <property type="match status" value="1"/>
</dbReference>
<feature type="transmembrane region" description="Helical" evidence="7">
    <location>
        <begin position="144"/>
        <end position="162"/>
    </location>
</feature>
<dbReference type="SMART" id="SM00382">
    <property type="entry name" value="AAA"/>
    <property type="match status" value="1"/>
</dbReference>
<evidence type="ECO:0000313" key="10">
    <source>
        <dbReference type="EMBL" id="ADQ58028.1"/>
    </source>
</evidence>
<dbReference type="InterPro" id="IPR039421">
    <property type="entry name" value="Type_1_exporter"/>
</dbReference>
<evidence type="ECO:0000256" key="5">
    <source>
        <dbReference type="ARBA" id="ARBA00022989"/>
    </source>
</evidence>
<dbReference type="InterPro" id="IPR011527">
    <property type="entry name" value="ABC1_TM_dom"/>
</dbReference>
<evidence type="ECO:0000256" key="2">
    <source>
        <dbReference type="ARBA" id="ARBA00022692"/>
    </source>
</evidence>
<dbReference type="InterPro" id="IPR036640">
    <property type="entry name" value="ABC1_TM_sf"/>
</dbReference>
<dbReference type="InterPro" id="IPR025662">
    <property type="entry name" value="Sigma_54_int_dom_ATP-bd_1"/>
</dbReference>
<dbReference type="AlphaFoldDB" id="E4SJ80"/>
<dbReference type="PANTHER" id="PTHR43394:SF1">
    <property type="entry name" value="ATP-BINDING CASSETTE SUB-FAMILY B MEMBER 10, MITOCHONDRIAL"/>
    <property type="match status" value="1"/>
</dbReference>
<dbReference type="SUPFAM" id="SSF52540">
    <property type="entry name" value="P-loop containing nucleoside triphosphate hydrolases"/>
    <property type="match status" value="1"/>
</dbReference>
<dbReference type="RefSeq" id="WP_013436863.1">
    <property type="nucleotide sequence ID" value="NC_014724.1"/>
</dbReference>
<dbReference type="InterPro" id="IPR003439">
    <property type="entry name" value="ABC_transporter-like_ATP-bd"/>
</dbReference>
<gene>
    <name evidence="10" type="ordered locus">LA2_00125</name>
</gene>
<evidence type="ECO:0000256" key="1">
    <source>
        <dbReference type="ARBA" id="ARBA00004651"/>
    </source>
</evidence>
<dbReference type="Proteomes" id="UP000007033">
    <property type="component" value="Chromosome"/>
</dbReference>
<accession>E4SJ80</accession>
<reference evidence="10 11" key="1">
    <citation type="journal article" date="2011" name="J. Bacteriol.">
        <title>Genome sequence of Lactobacillus amylovorus GRL1112.</title>
        <authorList>
            <person name="Kant R."/>
            <person name="Paulin L."/>
            <person name="Alatalo E."/>
            <person name="de Vos W.M."/>
            <person name="Palva A."/>
        </authorList>
    </citation>
    <scope>NUCLEOTIDE SEQUENCE [LARGE SCALE GENOMIC DNA]</scope>
    <source>
        <strain evidence="10 11">GRL 1112</strain>
    </source>
</reference>
<dbReference type="GO" id="GO:0005886">
    <property type="term" value="C:plasma membrane"/>
    <property type="evidence" value="ECO:0007669"/>
    <property type="project" value="UniProtKB-SubCell"/>
</dbReference>
<feature type="domain" description="ABC transporter" evidence="8">
    <location>
        <begin position="321"/>
        <end position="526"/>
    </location>
</feature>
<dbReference type="Gene3D" id="3.40.50.300">
    <property type="entry name" value="P-loop containing nucleotide triphosphate hydrolases"/>
    <property type="match status" value="1"/>
</dbReference>
<dbReference type="PATRIC" id="fig|695560.3.peg.25"/>
<feature type="transmembrane region" description="Helical" evidence="7">
    <location>
        <begin position="12"/>
        <end position="35"/>
    </location>
</feature>
<dbReference type="PROSITE" id="PS50893">
    <property type="entry name" value="ABC_TRANSPORTER_2"/>
    <property type="match status" value="1"/>
</dbReference>
<name>E4SJ80_LACAR</name>
<comment type="subcellular location">
    <subcellularLocation>
        <location evidence="1">Cell membrane</location>
        <topology evidence="1">Multi-pass membrane protein</topology>
    </subcellularLocation>
</comment>
<dbReference type="PROSITE" id="PS00675">
    <property type="entry name" value="SIGMA54_INTERACT_1"/>
    <property type="match status" value="1"/>
</dbReference>
<dbReference type="Pfam" id="PF00664">
    <property type="entry name" value="ABC_membrane"/>
    <property type="match status" value="1"/>
</dbReference>
<evidence type="ECO:0000256" key="3">
    <source>
        <dbReference type="ARBA" id="ARBA00022741"/>
    </source>
</evidence>
<evidence type="ECO:0000259" key="9">
    <source>
        <dbReference type="PROSITE" id="PS50929"/>
    </source>
</evidence>
<feature type="transmembrane region" description="Helical" evidence="7">
    <location>
        <begin position="47"/>
        <end position="67"/>
    </location>
</feature>
<dbReference type="HOGENOM" id="CLU_000604_84_3_9"/>
<keyword evidence="6 7" id="KW-0472">Membrane</keyword>
<feature type="transmembrane region" description="Helical" evidence="7">
    <location>
        <begin position="234"/>
        <end position="254"/>
    </location>
</feature>
<evidence type="ECO:0000313" key="11">
    <source>
        <dbReference type="Proteomes" id="UP000007033"/>
    </source>
</evidence>